<dbReference type="EMBL" id="BMRG01000017">
    <property type="protein sequence ID" value="GGP77617.1"/>
    <property type="molecule type" value="Genomic_DNA"/>
</dbReference>
<dbReference type="GO" id="GO:0005507">
    <property type="term" value="F:copper ion binding"/>
    <property type="evidence" value="ECO:0007669"/>
    <property type="project" value="InterPro"/>
</dbReference>
<evidence type="ECO:0000313" key="2">
    <source>
        <dbReference type="EMBL" id="GGP77617.1"/>
    </source>
</evidence>
<organism evidence="2 3">
    <name type="scientific">Saccharothrix coeruleofusca</name>
    <dbReference type="NCBI Taxonomy" id="33919"/>
    <lineage>
        <taxon>Bacteria</taxon>
        <taxon>Bacillati</taxon>
        <taxon>Actinomycetota</taxon>
        <taxon>Actinomycetes</taxon>
        <taxon>Pseudonocardiales</taxon>
        <taxon>Pseudonocardiaceae</taxon>
        <taxon>Saccharothrix</taxon>
    </lineage>
</organism>
<dbReference type="Proteomes" id="UP000639606">
    <property type="component" value="Unassembled WGS sequence"/>
</dbReference>
<dbReference type="InterPro" id="IPR001695">
    <property type="entry name" value="Lysyl_oxidase"/>
</dbReference>
<dbReference type="GO" id="GO:0016641">
    <property type="term" value="F:oxidoreductase activity, acting on the CH-NH2 group of donors, oxygen as acceptor"/>
    <property type="evidence" value="ECO:0007669"/>
    <property type="project" value="InterPro"/>
</dbReference>
<sequence length="316" mass="33772">MRKYPVALAAALVAAALVVVPRAHATAAQLLPDLRQAPVGCDGGFIGDLNRCDSWDVCAVADANAPNGDCLLTGAIRAVRLRFTTAVDNIGDGPLLLHAERASRDVPTMTARQAFQSGSDGSIPWTFAQAQHPLPTSVYYEPAQSHQHWHLGAFNHYQLRTPQGDALVTDRKNGFCLGDRYRVADRLAHRPPGAGRPEDALADYLRDNMCGHRAPEALSVTHGISVGSGDDYAHTVDFQWLDISRVPSGVYDVVNTVNGDRSLVEQDYGNNSSSMAVSIQWPMGAAQPPKVITAPPVVRVLGHCPGTARCAATLPG</sequence>
<proteinExistence type="predicted"/>
<dbReference type="RefSeq" id="WP_189226608.1">
    <property type="nucleotide sequence ID" value="NZ_BMRG01000017.1"/>
</dbReference>
<feature type="chain" id="PRO_5037264785" evidence="1">
    <location>
        <begin position="26"/>
        <end position="316"/>
    </location>
</feature>
<gene>
    <name evidence="2" type="ORF">GCM10010185_59180</name>
</gene>
<reference evidence="2" key="2">
    <citation type="submission" date="2020-09" db="EMBL/GenBank/DDBJ databases">
        <authorList>
            <person name="Sun Q."/>
            <person name="Ohkuma M."/>
        </authorList>
    </citation>
    <scope>NUCLEOTIDE SEQUENCE</scope>
    <source>
        <strain evidence="2">JCM 3313</strain>
    </source>
</reference>
<keyword evidence="3" id="KW-1185">Reference proteome</keyword>
<evidence type="ECO:0000313" key="3">
    <source>
        <dbReference type="Proteomes" id="UP000639606"/>
    </source>
</evidence>
<evidence type="ECO:0000256" key="1">
    <source>
        <dbReference type="SAM" id="SignalP"/>
    </source>
</evidence>
<accession>A0A918EHL7</accession>
<name>A0A918EHL7_9PSEU</name>
<dbReference type="Pfam" id="PF01186">
    <property type="entry name" value="Lysyl_oxidase"/>
    <property type="match status" value="1"/>
</dbReference>
<keyword evidence="1" id="KW-0732">Signal</keyword>
<protein>
    <submittedName>
        <fullName evidence="2">Lysyl oxidase</fullName>
    </submittedName>
</protein>
<comment type="caution">
    <text evidence="2">The sequence shown here is derived from an EMBL/GenBank/DDBJ whole genome shotgun (WGS) entry which is preliminary data.</text>
</comment>
<dbReference type="AlphaFoldDB" id="A0A918EHL7"/>
<reference evidence="2" key="1">
    <citation type="journal article" date="2014" name="Int. J. Syst. Evol. Microbiol.">
        <title>Complete genome sequence of Corynebacterium casei LMG S-19264T (=DSM 44701T), isolated from a smear-ripened cheese.</title>
        <authorList>
            <consortium name="US DOE Joint Genome Institute (JGI-PGF)"/>
            <person name="Walter F."/>
            <person name="Albersmeier A."/>
            <person name="Kalinowski J."/>
            <person name="Ruckert C."/>
        </authorList>
    </citation>
    <scope>NUCLEOTIDE SEQUENCE</scope>
    <source>
        <strain evidence="2">JCM 3313</strain>
    </source>
</reference>
<feature type="signal peptide" evidence="1">
    <location>
        <begin position="1"/>
        <end position="25"/>
    </location>
</feature>